<dbReference type="EMBL" id="JAVRHL010000006">
    <property type="protein sequence ID" value="MDT0684525.1"/>
    <property type="molecule type" value="Genomic_DNA"/>
</dbReference>
<protein>
    <recommendedName>
        <fullName evidence="3">Sulfotransferase family protein</fullName>
    </recommendedName>
</protein>
<name>A0ABU3DLC6_9RHOB</name>
<dbReference type="Proteomes" id="UP001265259">
    <property type="component" value="Unassembled WGS sequence"/>
</dbReference>
<accession>A0ABU3DLC6</accession>
<keyword evidence="2" id="KW-1185">Reference proteome</keyword>
<reference evidence="1 2" key="1">
    <citation type="submission" date="2023-09" db="EMBL/GenBank/DDBJ databases">
        <authorList>
            <person name="Rey-Velasco X."/>
        </authorList>
    </citation>
    <scope>NUCLEOTIDE SEQUENCE [LARGE SCALE GENOMIC DNA]</scope>
    <source>
        <strain evidence="1 2">F158</strain>
    </source>
</reference>
<evidence type="ECO:0008006" key="3">
    <source>
        <dbReference type="Google" id="ProtNLM"/>
    </source>
</evidence>
<dbReference type="SUPFAM" id="SSF52540">
    <property type="entry name" value="P-loop containing nucleoside triphosphate hydrolases"/>
    <property type="match status" value="1"/>
</dbReference>
<dbReference type="InterPro" id="IPR027417">
    <property type="entry name" value="P-loop_NTPase"/>
</dbReference>
<sequence>MRLITMGSPHAPVGPAARFAEGAGWLGFAIIGVQKASITSIQDYLHAHPAVCLPMGEIPCFESPDYEQAPASVQRSNIFPDHLAVQRLMRHSPGCKLIVVLRDQVERPPSGEPF</sequence>
<evidence type="ECO:0000313" key="1">
    <source>
        <dbReference type="EMBL" id="MDT0684525.1"/>
    </source>
</evidence>
<dbReference type="Gene3D" id="3.40.50.300">
    <property type="entry name" value="P-loop containing nucleotide triphosphate hydrolases"/>
    <property type="match status" value="1"/>
</dbReference>
<gene>
    <name evidence="1" type="ORF">RM543_17775</name>
</gene>
<organism evidence="1 2">
    <name type="scientific">Tropicimonas omnivorans</name>
    <dbReference type="NCBI Taxonomy" id="3075590"/>
    <lineage>
        <taxon>Bacteria</taxon>
        <taxon>Pseudomonadati</taxon>
        <taxon>Pseudomonadota</taxon>
        <taxon>Alphaproteobacteria</taxon>
        <taxon>Rhodobacterales</taxon>
        <taxon>Roseobacteraceae</taxon>
        <taxon>Tropicimonas</taxon>
    </lineage>
</organism>
<dbReference type="RefSeq" id="WP_311694124.1">
    <property type="nucleotide sequence ID" value="NZ_JAVRHL010000006.1"/>
</dbReference>
<comment type="caution">
    <text evidence="1">The sequence shown here is derived from an EMBL/GenBank/DDBJ whole genome shotgun (WGS) entry which is preliminary data.</text>
</comment>
<evidence type="ECO:0000313" key="2">
    <source>
        <dbReference type="Proteomes" id="UP001265259"/>
    </source>
</evidence>
<proteinExistence type="predicted"/>